<dbReference type="STRING" id="8078.ENSFHEP00000021924"/>
<evidence type="ECO:0000256" key="1">
    <source>
        <dbReference type="ARBA" id="ARBA00004240"/>
    </source>
</evidence>
<dbReference type="SMART" id="SM00476">
    <property type="entry name" value="DNaseIc"/>
    <property type="match status" value="1"/>
</dbReference>
<dbReference type="EMBL" id="GCES01032730">
    <property type="protein sequence ID" value="JAR53593.1"/>
    <property type="molecule type" value="Transcribed_RNA"/>
</dbReference>
<comment type="subcellular location">
    <subcellularLocation>
        <location evidence="1">Endoplasmic reticulum</location>
    </subcellularLocation>
</comment>
<evidence type="ECO:0000256" key="8">
    <source>
        <dbReference type="ARBA" id="ARBA00023157"/>
    </source>
</evidence>
<dbReference type="GeneID" id="105917267"/>
<dbReference type="GO" id="GO:0004530">
    <property type="term" value="F:deoxyribonuclease I activity"/>
    <property type="evidence" value="ECO:0007669"/>
    <property type="project" value="TreeGrafter"/>
</dbReference>
<dbReference type="InterPro" id="IPR016202">
    <property type="entry name" value="DNase_I"/>
</dbReference>
<dbReference type="Pfam" id="PF03372">
    <property type="entry name" value="Exo_endo_phos"/>
    <property type="match status" value="1"/>
</dbReference>
<dbReference type="GeneTree" id="ENSGT00950000182846"/>
<evidence type="ECO:0000259" key="14">
    <source>
        <dbReference type="Pfam" id="PF03372"/>
    </source>
</evidence>
<evidence type="ECO:0000313" key="17">
    <source>
        <dbReference type="Proteomes" id="UP000265000"/>
    </source>
</evidence>
<keyword evidence="9" id="KW-0325">Glycoprotein</keyword>
<dbReference type="Proteomes" id="UP000265000">
    <property type="component" value="Unplaced"/>
</dbReference>
<organism evidence="15">
    <name type="scientific">Fundulus heteroclitus</name>
    <name type="common">Killifish</name>
    <name type="synonym">Mummichog</name>
    <dbReference type="NCBI Taxonomy" id="8078"/>
    <lineage>
        <taxon>Eukaryota</taxon>
        <taxon>Metazoa</taxon>
        <taxon>Chordata</taxon>
        <taxon>Craniata</taxon>
        <taxon>Vertebrata</taxon>
        <taxon>Euteleostomi</taxon>
        <taxon>Actinopterygii</taxon>
        <taxon>Neopterygii</taxon>
        <taxon>Teleostei</taxon>
        <taxon>Neoteleostei</taxon>
        <taxon>Acanthomorphata</taxon>
        <taxon>Ovalentaria</taxon>
        <taxon>Atherinomorphae</taxon>
        <taxon>Cyprinodontiformes</taxon>
        <taxon>Fundulidae</taxon>
        <taxon>Fundulus</taxon>
    </lineage>
</organism>
<keyword evidence="12" id="KW-0812">Transmembrane</keyword>
<evidence type="ECO:0000256" key="5">
    <source>
        <dbReference type="ARBA" id="ARBA00022759"/>
    </source>
</evidence>
<dbReference type="GO" id="GO:0005634">
    <property type="term" value="C:nucleus"/>
    <property type="evidence" value="ECO:0007669"/>
    <property type="project" value="TreeGrafter"/>
</dbReference>
<keyword evidence="6 10" id="KW-0378">Hydrolase</keyword>
<dbReference type="Ensembl" id="ENSFHET00000014215.1">
    <property type="protein sequence ID" value="ENSFHEP00000021924.1"/>
    <property type="gene ID" value="ENSFHEG00000001993.1"/>
</dbReference>
<evidence type="ECO:0000256" key="9">
    <source>
        <dbReference type="ARBA" id="ARBA00023180"/>
    </source>
</evidence>
<dbReference type="SUPFAM" id="SSF56219">
    <property type="entry name" value="DNase I-like"/>
    <property type="match status" value="1"/>
</dbReference>
<sequence length="316" mass="35738">MRGRSSNLCSLLLFSVFSLLFGAALVSGFRICSFNVNRFNSAKAAKPIVLHTLTKVVSKCDICLLQDVVDSDGKAVKPLLTLLNRWKSTRYDKLPYASVSSKVLGKSADNMQQYVFIYRRDIVNVTGQHQYEGNAFVRPPFVVQFYSNKTDIKEFILVPLHSEPEQAVQEIDSLYDVFEKVSEMWNNTNVMFLGDFHAGCAYVTRHDKKSIRLYTNSNFSWLIGDGVDTTVTDLTDCAYDRIVVHGQDFLKAIRPFSGKVFNFGKEFKLRRTKVLDVSDHYPIEVRLKGSAFLHLAPPLLILLGVSAIIQFFLPAL</sequence>
<dbReference type="OrthoDB" id="10061407at2759"/>
<evidence type="ECO:0000256" key="6">
    <source>
        <dbReference type="ARBA" id="ARBA00022801"/>
    </source>
</evidence>
<feature type="transmembrane region" description="Helical" evidence="12">
    <location>
        <begin position="291"/>
        <end position="313"/>
    </location>
</feature>
<reference evidence="16" key="2">
    <citation type="submission" date="2025-05" db="UniProtKB">
        <authorList>
            <consortium name="Ensembl"/>
        </authorList>
    </citation>
    <scope>IDENTIFICATION</scope>
</reference>
<keyword evidence="12" id="KW-1133">Transmembrane helix</keyword>
<evidence type="ECO:0000256" key="10">
    <source>
        <dbReference type="PIRNR" id="PIRNR000988"/>
    </source>
</evidence>
<keyword evidence="17" id="KW-1185">Reference proteome</keyword>
<dbReference type="PANTHER" id="PTHR11371">
    <property type="entry name" value="DEOXYRIBONUCLEASE"/>
    <property type="match status" value="1"/>
</dbReference>
<dbReference type="EMBL" id="GCES01032729">
    <property type="protein sequence ID" value="JAR53594.1"/>
    <property type="molecule type" value="Transcribed_RNA"/>
</dbReference>
<feature type="chain" id="PRO_5007538257" description="Deoxyribonuclease" evidence="13">
    <location>
        <begin position="29"/>
        <end position="316"/>
    </location>
</feature>
<dbReference type="InterPro" id="IPR018057">
    <property type="entry name" value="Deoxyribonuclease-1_AS"/>
</dbReference>
<accession>A0A146YHG5</accession>
<dbReference type="InterPro" id="IPR036691">
    <property type="entry name" value="Endo/exonu/phosph_ase_sf"/>
</dbReference>
<proteinExistence type="inferred from homology"/>
<keyword evidence="3 10" id="KW-0540">Nuclease</keyword>
<keyword evidence="4 13" id="KW-0732">Signal</keyword>
<protein>
    <recommendedName>
        <fullName evidence="10">Deoxyribonuclease</fullName>
    </recommendedName>
</protein>
<dbReference type="PROSITE" id="PS00919">
    <property type="entry name" value="DNASE_I_1"/>
    <property type="match status" value="1"/>
</dbReference>
<dbReference type="GO" id="GO:0003677">
    <property type="term" value="F:DNA binding"/>
    <property type="evidence" value="ECO:0007669"/>
    <property type="project" value="TreeGrafter"/>
</dbReference>
<feature type="domain" description="Endonuclease/exonuclease/phosphatase" evidence="14">
    <location>
        <begin position="32"/>
        <end position="280"/>
    </location>
</feature>
<name>A0A146YHG5_FUNHE</name>
<dbReference type="PRINTS" id="PR00130">
    <property type="entry name" value="DNASEI"/>
</dbReference>
<evidence type="ECO:0000256" key="4">
    <source>
        <dbReference type="ARBA" id="ARBA00022729"/>
    </source>
</evidence>
<dbReference type="InterPro" id="IPR005135">
    <property type="entry name" value="Endo/exonuclease/phosphatase"/>
</dbReference>
<feature type="signal peptide" evidence="13">
    <location>
        <begin position="1"/>
        <end position="28"/>
    </location>
</feature>
<reference evidence="15" key="1">
    <citation type="submission" date="2015-01" db="EMBL/GenBank/DDBJ databases">
        <title>EvidentialGene: Evidence-directed Construction of Complete mRNA Transcriptomes without Genomes.</title>
        <authorList>
            <person name="Gilbert D.G."/>
        </authorList>
    </citation>
    <scope>NUCLEOTIDE SEQUENCE</scope>
</reference>
<dbReference type="PIRSF" id="PIRSF000988">
    <property type="entry name" value="DNase_I_euk"/>
    <property type="match status" value="1"/>
</dbReference>
<evidence type="ECO:0000256" key="7">
    <source>
        <dbReference type="ARBA" id="ARBA00022824"/>
    </source>
</evidence>
<keyword evidence="12" id="KW-0472">Membrane</keyword>
<dbReference type="GO" id="GO:0005783">
    <property type="term" value="C:endoplasmic reticulum"/>
    <property type="evidence" value="ECO:0007669"/>
    <property type="project" value="UniProtKB-SubCell"/>
</dbReference>
<keyword evidence="8 11" id="KW-1015">Disulfide bond</keyword>
<dbReference type="Gene3D" id="3.60.10.10">
    <property type="entry name" value="Endonuclease/exonuclease/phosphatase"/>
    <property type="match status" value="1"/>
</dbReference>
<dbReference type="PANTHER" id="PTHR11371:SF28">
    <property type="entry name" value="DEOXYRIBONUCLEASE-1-LIKE 1"/>
    <property type="match status" value="1"/>
</dbReference>
<evidence type="ECO:0000256" key="2">
    <source>
        <dbReference type="ARBA" id="ARBA00007359"/>
    </source>
</evidence>
<evidence type="ECO:0000256" key="13">
    <source>
        <dbReference type="SAM" id="SignalP"/>
    </source>
</evidence>
<feature type="disulfide bond" description="Essential for enzymatic activity" evidence="11">
    <location>
        <begin position="200"/>
        <end position="237"/>
    </location>
</feature>
<comment type="similarity">
    <text evidence="2 10">Belongs to the DNase I family.</text>
</comment>
<evidence type="ECO:0000256" key="3">
    <source>
        <dbReference type="ARBA" id="ARBA00022722"/>
    </source>
</evidence>
<evidence type="ECO:0000313" key="15">
    <source>
        <dbReference type="EMBL" id="JAR53593.1"/>
    </source>
</evidence>
<keyword evidence="5 10" id="KW-0255">Endonuclease</keyword>
<keyword evidence="7" id="KW-0256">Endoplasmic reticulum</keyword>
<evidence type="ECO:0000256" key="11">
    <source>
        <dbReference type="PIRSR" id="PIRSR000988-2"/>
    </source>
</evidence>
<dbReference type="AlphaFoldDB" id="A0A146YHG5"/>
<evidence type="ECO:0000313" key="16">
    <source>
        <dbReference type="Ensembl" id="ENSFHEP00000021924.1"/>
    </source>
</evidence>
<dbReference type="CDD" id="cd10282">
    <property type="entry name" value="DNase1"/>
    <property type="match status" value="1"/>
</dbReference>
<dbReference type="GO" id="GO:0006308">
    <property type="term" value="P:DNA catabolic process"/>
    <property type="evidence" value="ECO:0007669"/>
    <property type="project" value="InterPro"/>
</dbReference>
<evidence type="ECO:0000256" key="12">
    <source>
        <dbReference type="SAM" id="Phobius"/>
    </source>
</evidence>